<dbReference type="InterPro" id="IPR028053">
    <property type="entry name" value="Membr_insert_YidC_N"/>
</dbReference>
<dbReference type="NCBIfam" id="NF002352">
    <property type="entry name" value="PRK01318.1-3"/>
    <property type="match status" value="1"/>
</dbReference>
<gene>
    <name evidence="13 16" type="primary">yidC</name>
    <name evidence="16" type="ORF">K7B09_08255</name>
</gene>
<comment type="subunit">
    <text evidence="13">Interacts with the Sec translocase complex via SecD. Specifically interacts with transmembrane segments of nascent integral membrane proteins during membrane integration.</text>
</comment>
<keyword evidence="4 13" id="KW-0813">Transport</keyword>
<evidence type="ECO:0000256" key="8">
    <source>
        <dbReference type="ARBA" id="ARBA00022989"/>
    </source>
</evidence>
<name>A0ABS7TEN6_9GAMM</name>
<proteinExistence type="inferred from homology"/>
<feature type="domain" description="Membrane insertase YidC/Oxa/ALB C-terminal" evidence="14">
    <location>
        <begin position="364"/>
        <end position="543"/>
    </location>
</feature>
<feature type="transmembrane region" description="Helical" evidence="13">
    <location>
        <begin position="471"/>
        <end position="489"/>
    </location>
</feature>
<dbReference type="PRINTS" id="PR00701">
    <property type="entry name" value="60KDINNERMP"/>
</dbReference>
<dbReference type="NCBIfam" id="TIGR03592">
    <property type="entry name" value="yidC_oxa1_cterm"/>
    <property type="match status" value="1"/>
</dbReference>
<evidence type="ECO:0000256" key="5">
    <source>
        <dbReference type="ARBA" id="ARBA00022475"/>
    </source>
</evidence>
<keyword evidence="5 13" id="KW-1003">Cell membrane</keyword>
<keyword evidence="6 13" id="KW-0812">Transmembrane</keyword>
<dbReference type="Proteomes" id="UP001430290">
    <property type="component" value="Unassembled WGS sequence"/>
</dbReference>
<keyword evidence="7 13" id="KW-0653">Protein transport</keyword>
<dbReference type="InterPro" id="IPR028055">
    <property type="entry name" value="YidC/Oxa/ALB_C"/>
</dbReference>
<dbReference type="PANTHER" id="PTHR12428">
    <property type="entry name" value="OXA1"/>
    <property type="match status" value="1"/>
</dbReference>
<feature type="transmembrane region" description="Helical" evidence="13">
    <location>
        <begin position="510"/>
        <end position="530"/>
    </location>
</feature>
<dbReference type="CDD" id="cd19961">
    <property type="entry name" value="EcYidC-like_peri"/>
    <property type="match status" value="1"/>
</dbReference>
<evidence type="ECO:0000256" key="10">
    <source>
        <dbReference type="ARBA" id="ARBA00023186"/>
    </source>
</evidence>
<dbReference type="RefSeq" id="WP_223628935.1">
    <property type="nucleotide sequence ID" value="NZ_JAIQDJ010000003.1"/>
</dbReference>
<comment type="subcellular location">
    <subcellularLocation>
        <location evidence="1">Cell inner membrane</location>
        <topology evidence="1">Multi-pass membrane protein</topology>
    </subcellularLocation>
    <subcellularLocation>
        <location evidence="13">Cell membrane</location>
        <topology evidence="13">Multi-pass membrane protein</topology>
    </subcellularLocation>
</comment>
<evidence type="ECO:0000256" key="7">
    <source>
        <dbReference type="ARBA" id="ARBA00022927"/>
    </source>
</evidence>
<dbReference type="CDD" id="cd20070">
    <property type="entry name" value="5TM_YidC_Alb3"/>
    <property type="match status" value="1"/>
</dbReference>
<accession>A0ABS7TEN6</accession>
<evidence type="ECO:0000256" key="3">
    <source>
        <dbReference type="ARBA" id="ARBA00015325"/>
    </source>
</evidence>
<keyword evidence="9 13" id="KW-0472">Membrane</keyword>
<protein>
    <recommendedName>
        <fullName evidence="3 13">Membrane protein insertase YidC</fullName>
    </recommendedName>
    <alternativeName>
        <fullName evidence="12 13">Foldase YidC</fullName>
    </alternativeName>
    <alternativeName>
        <fullName evidence="11 13">Membrane integrase YidC</fullName>
    </alternativeName>
    <alternativeName>
        <fullName evidence="13">Membrane protein YidC</fullName>
    </alternativeName>
</protein>
<keyword evidence="8 13" id="KW-1133">Transmembrane helix</keyword>
<feature type="transmembrane region" description="Helical" evidence="13">
    <location>
        <begin position="364"/>
        <end position="385"/>
    </location>
</feature>
<evidence type="ECO:0000256" key="12">
    <source>
        <dbReference type="ARBA" id="ARBA00033342"/>
    </source>
</evidence>
<evidence type="ECO:0000256" key="13">
    <source>
        <dbReference type="HAMAP-Rule" id="MF_01810"/>
    </source>
</evidence>
<dbReference type="NCBIfam" id="TIGR03593">
    <property type="entry name" value="yidC_nterm"/>
    <property type="match status" value="1"/>
</dbReference>
<evidence type="ECO:0000256" key="4">
    <source>
        <dbReference type="ARBA" id="ARBA00022448"/>
    </source>
</evidence>
<dbReference type="InterPro" id="IPR038221">
    <property type="entry name" value="YidC_periplasmic_sf"/>
</dbReference>
<comment type="similarity">
    <text evidence="2 13">Belongs to the OXA1/ALB3/YidC family. Type 1 subfamily.</text>
</comment>
<dbReference type="PRINTS" id="PR01900">
    <property type="entry name" value="YIDCPROTEIN"/>
</dbReference>
<keyword evidence="10 13" id="KW-0143">Chaperone</keyword>
<dbReference type="Pfam" id="PF14849">
    <property type="entry name" value="YidC_periplas"/>
    <property type="match status" value="1"/>
</dbReference>
<dbReference type="HAMAP" id="MF_01810">
    <property type="entry name" value="YidC_type1"/>
    <property type="match status" value="1"/>
</dbReference>
<evidence type="ECO:0000256" key="6">
    <source>
        <dbReference type="ARBA" id="ARBA00022692"/>
    </source>
</evidence>
<dbReference type="InterPro" id="IPR001708">
    <property type="entry name" value="YidC/ALB3/OXA1/COX18"/>
</dbReference>
<dbReference type="PANTHER" id="PTHR12428:SF65">
    <property type="entry name" value="CYTOCHROME C OXIDASE ASSEMBLY PROTEIN COX18, MITOCHONDRIAL"/>
    <property type="match status" value="1"/>
</dbReference>
<feature type="domain" description="Membrane insertase YidC N-terminal" evidence="15">
    <location>
        <begin position="81"/>
        <end position="353"/>
    </location>
</feature>
<sequence length="553" mass="60951">MNQTRTFLLMAWLMVAFLLWREWGNEHAPAATPAAIPAAQQTTPGNLANTSNLPTASAIPGVAASAASAQLRATAETGPLVRLRNDVLDLQLNGLDVVRAELLQYRQARAPGSPAVVLFNPEQAQFFVAQAIWRGVDGTVLVPLPEGPAREFTLANGAAAVSARFVANAANGIQLQRTVTLARGSYALQVHDELVNTGNVAWTGNVARVLDRVPPVVKTGFTNPESFSLSGAAWYSATDKYKKRKYTNFTKDGPLDQTVTGGWVALSQHYFLTAWVPQKDQAALFTLAEKGRTYEIAARGPQVSLAPGQRFASNATLWVGPKLADKLEATAPGLELALDYGMFTVLSKPIHWLLTQLHKLTHNWGWAIVLLVVLIKLALYPLSAAQYKSMAKMRKFQPRIAQLKERYGEDKQKFQMAMLDLYKKEKINPAGGCLPVLIQMPVFLALYYVLLEAVELRQAPWIVGWVSDLTAQDPYFILPLLNAAVMFLTQRLTPAVGMDPMQQKMMQMMPLVMAVMFAFFPAGLVLYWVTNGTLGLAQQWWNTRRFAEEPAKA</sequence>
<evidence type="ECO:0000259" key="14">
    <source>
        <dbReference type="Pfam" id="PF02096"/>
    </source>
</evidence>
<dbReference type="EMBL" id="JAIQDJ010000003">
    <property type="protein sequence ID" value="MBZ4186312.1"/>
    <property type="molecule type" value="Genomic_DNA"/>
</dbReference>
<keyword evidence="17" id="KW-1185">Reference proteome</keyword>
<dbReference type="Pfam" id="PF02096">
    <property type="entry name" value="60KD_IMP"/>
    <property type="match status" value="1"/>
</dbReference>
<organism evidence="16 17">
    <name type="scientific">Thermomonas beijingensis</name>
    <dbReference type="NCBI Taxonomy" id="2872701"/>
    <lineage>
        <taxon>Bacteria</taxon>
        <taxon>Pseudomonadati</taxon>
        <taxon>Pseudomonadota</taxon>
        <taxon>Gammaproteobacteria</taxon>
        <taxon>Lysobacterales</taxon>
        <taxon>Lysobacteraceae</taxon>
        <taxon>Thermomonas</taxon>
    </lineage>
</organism>
<feature type="transmembrane region" description="Helical" evidence="13">
    <location>
        <begin position="432"/>
        <end position="451"/>
    </location>
</feature>
<evidence type="ECO:0000313" key="16">
    <source>
        <dbReference type="EMBL" id="MBZ4186312.1"/>
    </source>
</evidence>
<comment type="function">
    <text evidence="13">Required for the insertion and/or proper folding and/or complex formation of integral membrane proteins into the membrane. Involved in integration of membrane proteins that insert both dependently and independently of the Sec translocase complex, as well as at least some lipoproteins. Aids folding of multispanning membrane proteins.</text>
</comment>
<dbReference type="InterPro" id="IPR047196">
    <property type="entry name" value="YidC_ALB_C"/>
</dbReference>
<comment type="caution">
    <text evidence="16">The sequence shown here is derived from an EMBL/GenBank/DDBJ whole genome shotgun (WGS) entry which is preliminary data.</text>
</comment>
<evidence type="ECO:0000256" key="9">
    <source>
        <dbReference type="ARBA" id="ARBA00023136"/>
    </source>
</evidence>
<dbReference type="Gene3D" id="2.70.98.90">
    <property type="match status" value="1"/>
</dbReference>
<evidence type="ECO:0000256" key="1">
    <source>
        <dbReference type="ARBA" id="ARBA00004429"/>
    </source>
</evidence>
<dbReference type="InterPro" id="IPR019998">
    <property type="entry name" value="Membr_insert_YidC"/>
</dbReference>
<reference evidence="16" key="1">
    <citation type="submission" date="2021-09" db="EMBL/GenBank/DDBJ databases">
        <authorList>
            <person name="Wu T."/>
            <person name="Guo S.Z."/>
        </authorList>
    </citation>
    <scope>NUCLEOTIDE SEQUENCE</scope>
    <source>
        <strain evidence="16">RSS-23</strain>
    </source>
</reference>
<evidence type="ECO:0000256" key="11">
    <source>
        <dbReference type="ARBA" id="ARBA00033245"/>
    </source>
</evidence>
<evidence type="ECO:0000256" key="2">
    <source>
        <dbReference type="ARBA" id="ARBA00010527"/>
    </source>
</evidence>
<evidence type="ECO:0000313" key="17">
    <source>
        <dbReference type="Proteomes" id="UP001430290"/>
    </source>
</evidence>
<evidence type="ECO:0000259" key="15">
    <source>
        <dbReference type="Pfam" id="PF14849"/>
    </source>
</evidence>